<dbReference type="InterPro" id="IPR036393">
    <property type="entry name" value="AceGlu_kinase-like_sf"/>
</dbReference>
<evidence type="ECO:0000256" key="4">
    <source>
        <dbReference type="ARBA" id="ARBA00022741"/>
    </source>
</evidence>
<feature type="domain" description="Aspartate/glutamate/uridylate kinase" evidence="9">
    <location>
        <begin position="19"/>
        <end position="301"/>
    </location>
</feature>
<dbReference type="UniPathway" id="UPA00050">
    <property type="reaction ID" value="UER00461"/>
</dbReference>
<evidence type="ECO:0000256" key="5">
    <source>
        <dbReference type="ARBA" id="ARBA00022777"/>
    </source>
</evidence>
<keyword evidence="6" id="KW-0067">ATP-binding</keyword>
<evidence type="ECO:0000256" key="2">
    <source>
        <dbReference type="ARBA" id="ARBA00010122"/>
    </source>
</evidence>
<dbReference type="NCBIfam" id="TIGR00657">
    <property type="entry name" value="asp_kinases"/>
    <property type="match status" value="1"/>
</dbReference>
<evidence type="ECO:0000313" key="11">
    <source>
        <dbReference type="Proteomes" id="UP000034448"/>
    </source>
</evidence>
<keyword evidence="5 7" id="KW-0418">Kinase</keyword>
<organism evidence="10 11">
    <name type="scientific">Candidatus Daviesbacteria bacterium GW2011_GWA1_36_8</name>
    <dbReference type="NCBI Taxonomy" id="1618417"/>
    <lineage>
        <taxon>Bacteria</taxon>
        <taxon>Candidatus Daviesiibacteriota</taxon>
    </lineage>
</organism>
<dbReference type="PROSITE" id="PS00324">
    <property type="entry name" value="ASPARTOKINASE"/>
    <property type="match status" value="1"/>
</dbReference>
<dbReference type="PATRIC" id="fig|1618417.4.peg.1000"/>
<dbReference type="InterPro" id="IPR001048">
    <property type="entry name" value="Asp/Glu/Uridylate_kinase"/>
</dbReference>
<dbReference type="GO" id="GO:0009089">
    <property type="term" value="P:lysine biosynthetic process via diaminopimelate"/>
    <property type="evidence" value="ECO:0007669"/>
    <property type="project" value="UniProtKB-UniPathway"/>
</dbReference>
<keyword evidence="3 7" id="KW-0808">Transferase</keyword>
<evidence type="ECO:0000256" key="3">
    <source>
        <dbReference type="ARBA" id="ARBA00022679"/>
    </source>
</evidence>
<comment type="caution">
    <text evidence="10">The sequence shown here is derived from an EMBL/GenBank/DDBJ whole genome shotgun (WGS) entry which is preliminary data.</text>
</comment>
<gene>
    <name evidence="10" type="ORF">US28_C0030G0001</name>
</gene>
<comment type="catalytic activity">
    <reaction evidence="7">
        <text>L-aspartate + ATP = 4-phospho-L-aspartate + ADP</text>
        <dbReference type="Rhea" id="RHEA:23776"/>
        <dbReference type="ChEBI" id="CHEBI:29991"/>
        <dbReference type="ChEBI" id="CHEBI:30616"/>
        <dbReference type="ChEBI" id="CHEBI:57535"/>
        <dbReference type="ChEBI" id="CHEBI:456216"/>
        <dbReference type="EC" id="2.7.2.4"/>
    </reaction>
</comment>
<evidence type="ECO:0000313" key="10">
    <source>
        <dbReference type="EMBL" id="KKQ14748.1"/>
    </source>
</evidence>
<name>A0A0G0F6E5_9BACT</name>
<dbReference type="UniPathway" id="UPA00051">
    <property type="reaction ID" value="UER00462"/>
</dbReference>
<keyword evidence="4" id="KW-0547">Nucleotide-binding</keyword>
<dbReference type="EMBL" id="LBSJ01000030">
    <property type="protein sequence ID" value="KKQ14748.1"/>
    <property type="molecule type" value="Genomic_DNA"/>
</dbReference>
<dbReference type="InterPro" id="IPR018042">
    <property type="entry name" value="Aspartate_kinase_CS"/>
</dbReference>
<accession>A0A0G0F6E5</accession>
<sequence>MIEIKSDSLNEELKHEGIYVMKFGGTSVGNAQAIEKTGRIIANERAEVGDIVVVVSAIRGVTDSLVRVCNYLESDKPQDVELELEDITSKHNLVIGDLELSRPYKDSLEDHLKFYFDTLANTCRTTRFTPEVKDLITGLGERINCHIVASALNYQGIKSEAVDATEIIETDNNFGNANPDIEKTEIYSKRKVLSLLAKGVVPIVTGFVGATKDYRPTTLGRGGSDYTASILGRVLDAKEVWIWTDVDGVYSTDPAKDPNARIIPHLTYEEADIMARNGARVLYEKTVEPLMDTKIVLRVKNTFNPEFIGTEISGEIH</sequence>
<comment type="pathway">
    <text evidence="1 8">Amino-acid biosynthesis; L-lysine biosynthesis via DAP pathway; (S)-tetrahydrodipicolinate from L-aspartate: step 1/4.</text>
</comment>
<dbReference type="UniPathway" id="UPA00034">
    <property type="reaction ID" value="UER00015"/>
</dbReference>
<evidence type="ECO:0000256" key="1">
    <source>
        <dbReference type="ARBA" id="ARBA00004766"/>
    </source>
</evidence>
<dbReference type="GO" id="GO:0009090">
    <property type="term" value="P:homoserine biosynthetic process"/>
    <property type="evidence" value="ECO:0007669"/>
    <property type="project" value="TreeGrafter"/>
</dbReference>
<comment type="pathway">
    <text evidence="8">Amino-acid biosynthesis; L-threonine biosynthesis; L-threonine from L-aspartate: step 1/5.</text>
</comment>
<dbReference type="SUPFAM" id="SSF53633">
    <property type="entry name" value="Carbamate kinase-like"/>
    <property type="match status" value="1"/>
</dbReference>
<dbReference type="PANTHER" id="PTHR21499">
    <property type="entry name" value="ASPARTATE KINASE"/>
    <property type="match status" value="1"/>
</dbReference>
<evidence type="ECO:0000256" key="6">
    <source>
        <dbReference type="ARBA" id="ARBA00022840"/>
    </source>
</evidence>
<dbReference type="InterPro" id="IPR042199">
    <property type="entry name" value="AsparK_Bifunc_asparK/hSer_DH"/>
</dbReference>
<dbReference type="InterPro" id="IPR001341">
    <property type="entry name" value="Asp_kinase"/>
</dbReference>
<dbReference type="Gene3D" id="3.40.1160.10">
    <property type="entry name" value="Acetylglutamate kinase-like"/>
    <property type="match status" value="1"/>
</dbReference>
<dbReference type="GO" id="GO:0004072">
    <property type="term" value="F:aspartate kinase activity"/>
    <property type="evidence" value="ECO:0007669"/>
    <property type="project" value="UniProtKB-EC"/>
</dbReference>
<evidence type="ECO:0000259" key="9">
    <source>
        <dbReference type="Pfam" id="PF00696"/>
    </source>
</evidence>
<dbReference type="GO" id="GO:0005524">
    <property type="term" value="F:ATP binding"/>
    <property type="evidence" value="ECO:0007669"/>
    <property type="project" value="UniProtKB-KW"/>
</dbReference>
<proteinExistence type="inferred from homology"/>
<dbReference type="Proteomes" id="UP000034448">
    <property type="component" value="Unassembled WGS sequence"/>
</dbReference>
<comment type="pathway">
    <text evidence="8">Amino-acid biosynthesis; L-methionine biosynthesis via de novo pathway; L-homoserine from L-aspartate: step 1/3.</text>
</comment>
<protein>
    <recommendedName>
        <fullName evidence="7">Aspartokinase</fullName>
        <ecNumber evidence="7">2.7.2.4</ecNumber>
    </recommendedName>
</protein>
<dbReference type="PANTHER" id="PTHR21499:SF59">
    <property type="entry name" value="ASPARTOKINASE"/>
    <property type="match status" value="1"/>
</dbReference>
<keyword evidence="8" id="KW-0028">Amino-acid biosynthesis</keyword>
<evidence type="ECO:0000256" key="8">
    <source>
        <dbReference type="RuleBase" id="RU004249"/>
    </source>
</evidence>
<reference evidence="10 11" key="1">
    <citation type="journal article" date="2015" name="Nature">
        <title>rRNA introns, odd ribosomes, and small enigmatic genomes across a large radiation of phyla.</title>
        <authorList>
            <person name="Brown C.T."/>
            <person name="Hug L.A."/>
            <person name="Thomas B.C."/>
            <person name="Sharon I."/>
            <person name="Castelle C.J."/>
            <person name="Singh A."/>
            <person name="Wilkins M.J."/>
            <person name="Williams K.H."/>
            <person name="Banfield J.F."/>
        </authorList>
    </citation>
    <scope>NUCLEOTIDE SEQUENCE [LARGE SCALE GENOMIC DNA]</scope>
</reference>
<dbReference type="GO" id="GO:0005829">
    <property type="term" value="C:cytosol"/>
    <property type="evidence" value="ECO:0007669"/>
    <property type="project" value="TreeGrafter"/>
</dbReference>
<comment type="similarity">
    <text evidence="2 7">Belongs to the aspartokinase family.</text>
</comment>
<dbReference type="AlphaFoldDB" id="A0A0G0F6E5"/>
<dbReference type="GO" id="GO:0009088">
    <property type="term" value="P:threonine biosynthetic process"/>
    <property type="evidence" value="ECO:0007669"/>
    <property type="project" value="UniProtKB-UniPathway"/>
</dbReference>
<dbReference type="Pfam" id="PF00696">
    <property type="entry name" value="AA_kinase"/>
    <property type="match status" value="1"/>
</dbReference>
<dbReference type="Gene3D" id="1.20.120.1320">
    <property type="entry name" value="Aspartokinase, catalytic domain"/>
    <property type="match status" value="1"/>
</dbReference>
<dbReference type="EC" id="2.7.2.4" evidence="7"/>
<evidence type="ECO:0000256" key="7">
    <source>
        <dbReference type="RuleBase" id="RU003448"/>
    </source>
</evidence>